<keyword evidence="3 7" id="KW-0812">Transmembrane</keyword>
<feature type="transmembrane region" description="Helical" evidence="7">
    <location>
        <begin position="352"/>
        <end position="377"/>
    </location>
</feature>
<evidence type="ECO:0000256" key="3">
    <source>
        <dbReference type="ARBA" id="ARBA00022692"/>
    </source>
</evidence>
<keyword evidence="5 7" id="KW-0472">Membrane</keyword>
<dbReference type="InterPro" id="IPR025857">
    <property type="entry name" value="MacB_PCD"/>
</dbReference>
<reference evidence="10" key="1">
    <citation type="journal article" date="2020" name="mSystems">
        <title>Genome- and Community-Level Interaction Insights into Carbon Utilization and Element Cycling Functions of Hydrothermarchaeota in Hydrothermal Sediment.</title>
        <authorList>
            <person name="Zhou Z."/>
            <person name="Liu Y."/>
            <person name="Xu W."/>
            <person name="Pan J."/>
            <person name="Luo Z.H."/>
            <person name="Li M."/>
        </authorList>
    </citation>
    <scope>NUCLEOTIDE SEQUENCE [LARGE SCALE GENOMIC DNA]</scope>
    <source>
        <strain evidence="10">SpSt-477</strain>
    </source>
</reference>
<dbReference type="PANTHER" id="PTHR30572">
    <property type="entry name" value="MEMBRANE COMPONENT OF TRANSPORTER-RELATED"/>
    <property type="match status" value="1"/>
</dbReference>
<dbReference type="PANTHER" id="PTHR30572:SF4">
    <property type="entry name" value="ABC TRANSPORTER PERMEASE YTRF"/>
    <property type="match status" value="1"/>
</dbReference>
<feature type="domain" description="ABC3 transporter permease C-terminal" evidence="8">
    <location>
        <begin position="265"/>
        <end position="385"/>
    </location>
</feature>
<dbReference type="Pfam" id="PF02687">
    <property type="entry name" value="FtsX"/>
    <property type="match status" value="1"/>
</dbReference>
<protein>
    <submittedName>
        <fullName evidence="10">ABC transporter permease</fullName>
    </submittedName>
</protein>
<organism evidence="10">
    <name type="scientific">Desulfatirhabdium butyrativorans</name>
    <dbReference type="NCBI Taxonomy" id="340467"/>
    <lineage>
        <taxon>Bacteria</taxon>
        <taxon>Pseudomonadati</taxon>
        <taxon>Thermodesulfobacteriota</taxon>
        <taxon>Desulfobacteria</taxon>
        <taxon>Desulfobacterales</taxon>
        <taxon>Desulfatirhabdiaceae</taxon>
        <taxon>Desulfatirhabdium</taxon>
    </lineage>
</organism>
<evidence type="ECO:0000259" key="9">
    <source>
        <dbReference type="Pfam" id="PF12704"/>
    </source>
</evidence>
<keyword evidence="2" id="KW-1003">Cell membrane</keyword>
<feature type="transmembrane region" description="Helical" evidence="7">
    <location>
        <begin position="261"/>
        <end position="287"/>
    </location>
</feature>
<evidence type="ECO:0000259" key="8">
    <source>
        <dbReference type="Pfam" id="PF02687"/>
    </source>
</evidence>
<evidence type="ECO:0000313" key="10">
    <source>
        <dbReference type="EMBL" id="HGU32920.1"/>
    </source>
</evidence>
<dbReference type="GO" id="GO:0022857">
    <property type="term" value="F:transmembrane transporter activity"/>
    <property type="evidence" value="ECO:0007669"/>
    <property type="project" value="TreeGrafter"/>
</dbReference>
<keyword evidence="4 7" id="KW-1133">Transmembrane helix</keyword>
<dbReference type="InterPro" id="IPR003838">
    <property type="entry name" value="ABC3_permease_C"/>
</dbReference>
<accession>A0A7C4MMM2</accession>
<name>A0A7C4MMM2_9BACT</name>
<evidence type="ECO:0000256" key="7">
    <source>
        <dbReference type="SAM" id="Phobius"/>
    </source>
</evidence>
<dbReference type="InterPro" id="IPR050250">
    <property type="entry name" value="Macrolide_Exporter_MacB"/>
</dbReference>
<sequence length="396" mass="43002">MISIYTVSYKNLLRKKTRSLLTVVGIGLSAWVLASLLGFNEGYESALNKDIDNMGFQVLLTAKGCPYEAATLMLKGGTGLRYMKESIVDQVLSNEEVEKITPMLMHAVFDPNKGESGGITAYLGVDPATFPAMKSFLEFKQGKWFSEPEAMEAVLGYEAAELEQREVGDILLIPNINAEVKVVGILKRTGTQDDGTIFLPIRTVQRLFEKTGDLTGIGIKVDKNADIAQFEEKLYQLPDVQVVSLAQVKQTILNLVSTAKVMVASIAIVAILIATVGVINTVLMSVFERFQEIGILKSIGAMPLDVFKLIWIETLVLCLLGGGVGIVLALGLSQTTGILIRRLLPYAPTGSLITLNTEIVITTLLTVVLIGLVSGIYPAWRAARVRPLEAIRSEVA</sequence>
<comment type="caution">
    <text evidence="10">The sequence shown here is derived from an EMBL/GenBank/DDBJ whole genome shotgun (WGS) entry which is preliminary data.</text>
</comment>
<dbReference type="AlphaFoldDB" id="A0A7C4MMM2"/>
<proteinExistence type="inferred from homology"/>
<feature type="transmembrane region" description="Helical" evidence="7">
    <location>
        <begin position="20"/>
        <end position="39"/>
    </location>
</feature>
<dbReference type="GO" id="GO:0005886">
    <property type="term" value="C:plasma membrane"/>
    <property type="evidence" value="ECO:0007669"/>
    <property type="project" value="UniProtKB-SubCell"/>
</dbReference>
<dbReference type="EMBL" id="DSUH01000204">
    <property type="protein sequence ID" value="HGU32920.1"/>
    <property type="molecule type" value="Genomic_DNA"/>
</dbReference>
<comment type="subcellular location">
    <subcellularLocation>
        <location evidence="1">Cell membrane</location>
        <topology evidence="1">Multi-pass membrane protein</topology>
    </subcellularLocation>
</comment>
<gene>
    <name evidence="10" type="ORF">ENS29_08695</name>
</gene>
<feature type="transmembrane region" description="Helical" evidence="7">
    <location>
        <begin position="308"/>
        <end position="332"/>
    </location>
</feature>
<evidence type="ECO:0000256" key="4">
    <source>
        <dbReference type="ARBA" id="ARBA00022989"/>
    </source>
</evidence>
<dbReference type="Pfam" id="PF12704">
    <property type="entry name" value="MacB_PCD"/>
    <property type="match status" value="1"/>
</dbReference>
<feature type="domain" description="MacB-like periplasmic core" evidence="9">
    <location>
        <begin position="19"/>
        <end position="234"/>
    </location>
</feature>
<evidence type="ECO:0000256" key="6">
    <source>
        <dbReference type="ARBA" id="ARBA00038076"/>
    </source>
</evidence>
<comment type="similarity">
    <text evidence="6">Belongs to the ABC-4 integral membrane protein family.</text>
</comment>
<evidence type="ECO:0000256" key="5">
    <source>
        <dbReference type="ARBA" id="ARBA00023136"/>
    </source>
</evidence>
<evidence type="ECO:0000256" key="1">
    <source>
        <dbReference type="ARBA" id="ARBA00004651"/>
    </source>
</evidence>
<evidence type="ECO:0000256" key="2">
    <source>
        <dbReference type="ARBA" id="ARBA00022475"/>
    </source>
</evidence>